<dbReference type="RefSeq" id="WP_144246449.1">
    <property type="nucleotide sequence ID" value="NZ_VLPK01000001.1"/>
</dbReference>
<dbReference type="OrthoDB" id="673526at2"/>
<feature type="transmembrane region" description="Helical" evidence="1">
    <location>
        <begin position="66"/>
        <end position="85"/>
    </location>
</feature>
<evidence type="ECO:0000313" key="3">
    <source>
        <dbReference type="Proteomes" id="UP000318733"/>
    </source>
</evidence>
<organism evidence="2 3">
    <name type="scientific">Mucilaginibacter corticis</name>
    <dbReference type="NCBI Taxonomy" id="2597670"/>
    <lineage>
        <taxon>Bacteria</taxon>
        <taxon>Pseudomonadati</taxon>
        <taxon>Bacteroidota</taxon>
        <taxon>Sphingobacteriia</taxon>
        <taxon>Sphingobacteriales</taxon>
        <taxon>Sphingobacteriaceae</taxon>
        <taxon>Mucilaginibacter</taxon>
    </lineage>
</organism>
<keyword evidence="1" id="KW-0472">Membrane</keyword>
<dbReference type="EMBL" id="VLPK01000001">
    <property type="protein sequence ID" value="TSJ42879.1"/>
    <property type="molecule type" value="Genomic_DNA"/>
</dbReference>
<dbReference type="AlphaFoldDB" id="A0A556MSV4"/>
<sequence length="150" mass="17130">MKPLIVLIVVFALSCLGFYIAQHEANVILSGRIAMSIMLLFTSTAHFAFFNGMQMMLPPFVPFKKFFVYFTGVIEALAAIGLLIIPTHYVTAILLILFFIVLLPANIYASQKRVNLEKADYTGNGLSYLWFRIPLQLFFIGWVWYFAIFN</sequence>
<feature type="transmembrane region" description="Helical" evidence="1">
    <location>
        <begin position="129"/>
        <end position="148"/>
    </location>
</feature>
<dbReference type="PANTHER" id="PTHR36974">
    <property type="entry name" value="MEMBRANE PROTEIN-RELATED"/>
    <property type="match status" value="1"/>
</dbReference>
<proteinExistence type="predicted"/>
<accession>A0A556MSV4</accession>
<protein>
    <recommendedName>
        <fullName evidence="4">DoxX family membrane protein</fullName>
    </recommendedName>
</protein>
<evidence type="ECO:0000256" key="1">
    <source>
        <dbReference type="SAM" id="Phobius"/>
    </source>
</evidence>
<gene>
    <name evidence="2" type="ORF">FO440_01445</name>
</gene>
<dbReference type="Proteomes" id="UP000318733">
    <property type="component" value="Unassembled WGS sequence"/>
</dbReference>
<feature type="transmembrane region" description="Helical" evidence="1">
    <location>
        <begin position="91"/>
        <end position="109"/>
    </location>
</feature>
<keyword evidence="1" id="KW-0812">Transmembrane</keyword>
<dbReference type="PANTHER" id="PTHR36974:SF1">
    <property type="entry name" value="DOXX FAMILY MEMBRANE PROTEIN"/>
    <property type="match status" value="1"/>
</dbReference>
<keyword evidence="1" id="KW-1133">Transmembrane helix</keyword>
<name>A0A556MSV4_9SPHI</name>
<dbReference type="PROSITE" id="PS51257">
    <property type="entry name" value="PROKAR_LIPOPROTEIN"/>
    <property type="match status" value="1"/>
</dbReference>
<evidence type="ECO:0000313" key="2">
    <source>
        <dbReference type="EMBL" id="TSJ42879.1"/>
    </source>
</evidence>
<reference evidence="2 3" key="1">
    <citation type="submission" date="2019-07" db="EMBL/GenBank/DDBJ databases">
        <authorList>
            <person name="Huq M.A."/>
        </authorList>
    </citation>
    <scope>NUCLEOTIDE SEQUENCE [LARGE SCALE GENOMIC DNA]</scope>
    <source>
        <strain evidence="2 3">MAH-19</strain>
    </source>
</reference>
<keyword evidence="3" id="KW-1185">Reference proteome</keyword>
<feature type="transmembrane region" description="Helical" evidence="1">
    <location>
        <begin position="33"/>
        <end position="54"/>
    </location>
</feature>
<evidence type="ECO:0008006" key="4">
    <source>
        <dbReference type="Google" id="ProtNLM"/>
    </source>
</evidence>
<comment type="caution">
    <text evidence="2">The sequence shown here is derived from an EMBL/GenBank/DDBJ whole genome shotgun (WGS) entry which is preliminary data.</text>
</comment>